<dbReference type="InterPro" id="IPR012854">
    <property type="entry name" value="Cu_amine_oxidase-like_N"/>
</dbReference>
<dbReference type="OrthoDB" id="2665331at2"/>
<feature type="compositionally biased region" description="Basic and acidic residues" evidence="1">
    <location>
        <begin position="88"/>
        <end position="101"/>
    </location>
</feature>
<evidence type="ECO:0000313" key="4">
    <source>
        <dbReference type="EMBL" id="TYA15466.1"/>
    </source>
</evidence>
<name>A0A5D0CZV1_9BACL</name>
<sequence length="337" mass="36160">MRRKWLVALSCVLAISLVSAASASAKPGNGKGPDKANTAAEPSKNETKKESTSESKAQGKPESSPLNSTEEKSKGKSDSPSQSNSKGNSEKNKEQGKDKQQNAKPASVTDDTYKNRGPQGYRGLLHAIENVKDKPAGAVLADLLLTKYEAQLDDETKAKLETIVKADDALSEAADLLDRQGSVTDAVYVQKEAILADWTNLNSYKKLGKLYEKLGKRGLKLYVNGEEPASQVAPVVRNGNTLVPFRVIAESLEAEVTWSAKDQTITVTKDGVTVKLVVGAKNATVNGKKQTLEVPAQVDSGSTLVPARFVSESLGAVVKWEAESQSVVVYEDQDKKE</sequence>
<dbReference type="Pfam" id="PF07833">
    <property type="entry name" value="Cu_amine_oxidN1"/>
    <property type="match status" value="1"/>
</dbReference>
<organism evidence="4 5">
    <name type="scientific">Paenibacillus faecis</name>
    <dbReference type="NCBI Taxonomy" id="862114"/>
    <lineage>
        <taxon>Bacteria</taxon>
        <taxon>Bacillati</taxon>
        <taxon>Bacillota</taxon>
        <taxon>Bacilli</taxon>
        <taxon>Bacillales</taxon>
        <taxon>Paenibacillaceae</taxon>
        <taxon>Paenibacillus</taxon>
    </lineage>
</organism>
<gene>
    <name evidence="4" type="ORF">FRY98_07545</name>
</gene>
<feature type="region of interest" description="Disordered" evidence="1">
    <location>
        <begin position="21"/>
        <end position="117"/>
    </location>
</feature>
<protein>
    <submittedName>
        <fullName evidence="4">Copper amine oxidase N-terminal domain-containing protein</fullName>
    </submittedName>
</protein>
<feature type="compositionally biased region" description="Polar residues" evidence="1">
    <location>
        <begin position="78"/>
        <end position="87"/>
    </location>
</feature>
<proteinExistence type="predicted"/>
<feature type="domain" description="Copper amine oxidase-like N-terminal" evidence="3">
    <location>
        <begin position="222"/>
        <end position="328"/>
    </location>
</feature>
<evidence type="ECO:0000256" key="2">
    <source>
        <dbReference type="SAM" id="SignalP"/>
    </source>
</evidence>
<evidence type="ECO:0000256" key="1">
    <source>
        <dbReference type="SAM" id="MobiDB-lite"/>
    </source>
</evidence>
<dbReference type="EMBL" id="VSDO01000001">
    <property type="protein sequence ID" value="TYA15466.1"/>
    <property type="molecule type" value="Genomic_DNA"/>
</dbReference>
<evidence type="ECO:0000259" key="3">
    <source>
        <dbReference type="Pfam" id="PF07833"/>
    </source>
</evidence>
<keyword evidence="5" id="KW-1185">Reference proteome</keyword>
<dbReference type="InterPro" id="IPR036582">
    <property type="entry name" value="Mao_N_sf"/>
</dbReference>
<accession>A0A5D0CZV1</accession>
<dbReference type="Gene3D" id="3.30.457.10">
    <property type="entry name" value="Copper amine oxidase-like, N-terminal domain"/>
    <property type="match status" value="1"/>
</dbReference>
<comment type="caution">
    <text evidence="4">The sequence shown here is derived from an EMBL/GenBank/DDBJ whole genome shotgun (WGS) entry which is preliminary data.</text>
</comment>
<dbReference type="Proteomes" id="UP000325218">
    <property type="component" value="Unassembled WGS sequence"/>
</dbReference>
<dbReference type="RefSeq" id="WP_148451071.1">
    <property type="nucleotide sequence ID" value="NZ_VSDO01000001.1"/>
</dbReference>
<feature type="chain" id="PRO_5038896224" evidence="2">
    <location>
        <begin position="21"/>
        <end position="337"/>
    </location>
</feature>
<evidence type="ECO:0000313" key="5">
    <source>
        <dbReference type="Proteomes" id="UP000325218"/>
    </source>
</evidence>
<reference evidence="4 5" key="1">
    <citation type="submission" date="2019-08" db="EMBL/GenBank/DDBJ databases">
        <title>Genome sequencing of Paenibacillus faecis DSM 23593(T).</title>
        <authorList>
            <person name="Kook J.-K."/>
            <person name="Park S.-N."/>
            <person name="Lim Y.K."/>
        </authorList>
    </citation>
    <scope>NUCLEOTIDE SEQUENCE [LARGE SCALE GENOMIC DNA]</scope>
    <source>
        <strain evidence="4 5">DSM 23593</strain>
    </source>
</reference>
<keyword evidence="2" id="KW-0732">Signal</keyword>
<dbReference type="SUPFAM" id="SSF55383">
    <property type="entry name" value="Copper amine oxidase, domain N"/>
    <property type="match status" value="1"/>
</dbReference>
<dbReference type="AlphaFoldDB" id="A0A5D0CZV1"/>
<feature type="compositionally biased region" description="Basic and acidic residues" evidence="1">
    <location>
        <begin position="43"/>
        <end position="59"/>
    </location>
</feature>
<feature type="signal peptide" evidence="2">
    <location>
        <begin position="1"/>
        <end position="20"/>
    </location>
</feature>